<evidence type="ECO:0000256" key="6">
    <source>
        <dbReference type="ARBA" id="ARBA00022840"/>
    </source>
</evidence>
<evidence type="ECO:0000256" key="4">
    <source>
        <dbReference type="ARBA" id="ARBA00022801"/>
    </source>
</evidence>
<dbReference type="AlphaFoldDB" id="A0A034VB34"/>
<dbReference type="PANTHER" id="PTHR22655:SF2">
    <property type="entry name" value="ATP-DEPENDENT RNA HELICASE TDRD12-RELATED"/>
    <property type="match status" value="1"/>
</dbReference>
<gene>
    <name evidence="8" type="primary">TDR12</name>
</gene>
<dbReference type="EMBL" id="GAKP01020204">
    <property type="protein sequence ID" value="JAC38748.1"/>
    <property type="molecule type" value="Transcribed_RNA"/>
</dbReference>
<name>A0A034VB34_BACDO</name>
<dbReference type="GO" id="GO:0003724">
    <property type="term" value="F:RNA helicase activity"/>
    <property type="evidence" value="ECO:0007669"/>
    <property type="project" value="UniProtKB-EC"/>
</dbReference>
<dbReference type="InterPro" id="IPR035437">
    <property type="entry name" value="SNase_OB-fold_sf"/>
</dbReference>
<keyword evidence="2" id="KW-0677">Repeat</keyword>
<dbReference type="EC" id="3.6.4.13" evidence="1"/>
<comment type="catalytic activity">
    <reaction evidence="7">
        <text>ATP + H2O = ADP + phosphate + H(+)</text>
        <dbReference type="Rhea" id="RHEA:13065"/>
        <dbReference type="ChEBI" id="CHEBI:15377"/>
        <dbReference type="ChEBI" id="CHEBI:15378"/>
        <dbReference type="ChEBI" id="CHEBI:30616"/>
        <dbReference type="ChEBI" id="CHEBI:43474"/>
        <dbReference type="ChEBI" id="CHEBI:456216"/>
        <dbReference type="EC" id="3.6.4.13"/>
    </reaction>
</comment>
<evidence type="ECO:0000313" key="8">
    <source>
        <dbReference type="EMBL" id="JAC38748.1"/>
    </source>
</evidence>
<evidence type="ECO:0000256" key="1">
    <source>
        <dbReference type="ARBA" id="ARBA00012552"/>
    </source>
</evidence>
<keyword evidence="6" id="KW-0067">ATP-binding</keyword>
<dbReference type="GO" id="GO:0042078">
    <property type="term" value="P:germ-line stem cell division"/>
    <property type="evidence" value="ECO:0007669"/>
    <property type="project" value="TreeGrafter"/>
</dbReference>
<proteinExistence type="predicted"/>
<reference evidence="8" key="1">
    <citation type="journal article" date="2014" name="BMC Genomics">
        <title>Characterizing the developmental transcriptome of the oriental fruit fly, Bactrocera dorsalis (Diptera: Tephritidae) through comparative genomic analysis with Drosophila melanogaster utilizing modENCODE datasets.</title>
        <authorList>
            <person name="Geib S.M."/>
            <person name="Calla B."/>
            <person name="Hall B."/>
            <person name="Hou S."/>
            <person name="Manoukis N.C."/>
        </authorList>
    </citation>
    <scope>NUCLEOTIDE SEQUENCE</scope>
    <source>
        <strain evidence="8">Punador</strain>
    </source>
</reference>
<sequence length="304" mass="35050">MQLNLHYMKQENWNLLWPLHIGDLCIYKYADTYQRARILELPDVPNTAIIKVIKLTLKLIDEGSIISSVKSDELYVCADKFKDFPAQAINIRLTGVVPFDNERTWDTKATKTVQKWIMTDIKQNECVHVSINFTLIDTIWVNNVIVMEQLEQVGQYVYRVNLKRSLMEKNIADVGDSKKQGIREIAEELGLLAYGDESDMLSDSEGEFKSFSENDTSNLMKFSSNDNTAESEKLQQVERHATETQEVAESNSLIKIDDDNDNVEDWDAQLNDNANNAKEVSVQPLKFSKRVLRLRQRRSLLNHM</sequence>
<dbReference type="GO" id="GO:0016787">
    <property type="term" value="F:hydrolase activity"/>
    <property type="evidence" value="ECO:0007669"/>
    <property type="project" value="UniProtKB-KW"/>
</dbReference>
<dbReference type="Gene3D" id="2.40.50.90">
    <property type="match status" value="1"/>
</dbReference>
<dbReference type="OrthoDB" id="249932at2759"/>
<dbReference type="GO" id="GO:0005524">
    <property type="term" value="F:ATP binding"/>
    <property type="evidence" value="ECO:0007669"/>
    <property type="project" value="UniProtKB-KW"/>
</dbReference>
<keyword evidence="5" id="KW-0347">Helicase</keyword>
<accession>A0A034VB34</accession>
<protein>
    <recommendedName>
        <fullName evidence="1">RNA helicase</fullName>
        <ecNumber evidence="1">3.6.4.13</ecNumber>
    </recommendedName>
</protein>
<organism evidence="8">
    <name type="scientific">Bactrocera dorsalis</name>
    <name type="common">Oriental fruit fly</name>
    <name type="synonym">Dacus dorsalis</name>
    <dbReference type="NCBI Taxonomy" id="27457"/>
    <lineage>
        <taxon>Eukaryota</taxon>
        <taxon>Metazoa</taxon>
        <taxon>Ecdysozoa</taxon>
        <taxon>Arthropoda</taxon>
        <taxon>Hexapoda</taxon>
        <taxon>Insecta</taxon>
        <taxon>Pterygota</taxon>
        <taxon>Neoptera</taxon>
        <taxon>Endopterygota</taxon>
        <taxon>Diptera</taxon>
        <taxon>Brachycera</taxon>
        <taxon>Muscomorpha</taxon>
        <taxon>Tephritoidea</taxon>
        <taxon>Tephritidae</taxon>
        <taxon>Bactrocera</taxon>
        <taxon>Bactrocera</taxon>
    </lineage>
</organism>
<evidence type="ECO:0000256" key="7">
    <source>
        <dbReference type="ARBA" id="ARBA00047984"/>
    </source>
</evidence>
<evidence type="ECO:0000256" key="5">
    <source>
        <dbReference type="ARBA" id="ARBA00022806"/>
    </source>
</evidence>
<keyword evidence="3" id="KW-0547">Nucleotide-binding</keyword>
<dbReference type="Gene3D" id="2.30.30.140">
    <property type="match status" value="1"/>
</dbReference>
<dbReference type="PANTHER" id="PTHR22655">
    <property type="entry name" value="ATP-DEPENDENT RNA HELICASE TDRD12-RELATED"/>
    <property type="match status" value="1"/>
</dbReference>
<evidence type="ECO:0000256" key="3">
    <source>
        <dbReference type="ARBA" id="ARBA00022741"/>
    </source>
</evidence>
<dbReference type="SUPFAM" id="SSF63748">
    <property type="entry name" value="Tudor/PWWP/MBT"/>
    <property type="match status" value="1"/>
</dbReference>
<keyword evidence="4" id="KW-0378">Hydrolase</keyword>
<evidence type="ECO:0000256" key="2">
    <source>
        <dbReference type="ARBA" id="ARBA00022737"/>
    </source>
</evidence>